<evidence type="ECO:0000256" key="9">
    <source>
        <dbReference type="ARBA" id="ARBA00023242"/>
    </source>
</evidence>
<gene>
    <name evidence="11" type="ORF">CVLEPA_LOCUS12881</name>
</gene>
<comment type="subcellular location">
    <subcellularLocation>
        <location evidence="2">Cytoplasm</location>
    </subcellularLocation>
    <subcellularLocation>
        <location evidence="1">Nucleus</location>
    </subcellularLocation>
</comment>
<evidence type="ECO:0000256" key="1">
    <source>
        <dbReference type="ARBA" id="ARBA00004123"/>
    </source>
</evidence>
<dbReference type="PANTHER" id="PTHR15975:SF0">
    <property type="entry name" value="CCR4-NOT TRANSCRIPTION COMPLEX SUBUNIT 11"/>
    <property type="match status" value="1"/>
</dbReference>
<keyword evidence="7" id="KW-0943">RNA-mediated gene silencing</keyword>
<evidence type="ECO:0000256" key="8">
    <source>
        <dbReference type="ARBA" id="ARBA00023163"/>
    </source>
</evidence>
<dbReference type="Pfam" id="PF10155">
    <property type="entry name" value="CNOT11"/>
    <property type="match status" value="1"/>
</dbReference>
<evidence type="ECO:0000256" key="3">
    <source>
        <dbReference type="ARBA" id="ARBA00008030"/>
    </source>
</evidence>
<dbReference type="Proteomes" id="UP001642483">
    <property type="component" value="Unassembled WGS sequence"/>
</dbReference>
<keyword evidence="12" id="KW-1185">Reference proteome</keyword>
<keyword evidence="5" id="KW-0963">Cytoplasm</keyword>
<evidence type="ECO:0000256" key="4">
    <source>
        <dbReference type="ARBA" id="ARBA00014872"/>
    </source>
</evidence>
<organism evidence="11 12">
    <name type="scientific">Clavelina lepadiformis</name>
    <name type="common">Light-bulb sea squirt</name>
    <name type="synonym">Ascidia lepadiformis</name>
    <dbReference type="NCBI Taxonomy" id="159417"/>
    <lineage>
        <taxon>Eukaryota</taxon>
        <taxon>Metazoa</taxon>
        <taxon>Chordata</taxon>
        <taxon>Tunicata</taxon>
        <taxon>Ascidiacea</taxon>
        <taxon>Aplousobranchia</taxon>
        <taxon>Clavelinidae</taxon>
        <taxon>Clavelina</taxon>
    </lineage>
</organism>
<sequence>MAAVVTYLSPSIKSLATFRDQHALQKSESSKVCLGVSEDGGSRNYNEFLESLTGPYPRLLAHLYEFLRDKSIGKPKFSTDESAKFSAEVLSHQQNHNGEIIELKSENKPSGGAGETSNTRVGTSQDVKRLMAKALRKALTNSEKQQVPALVENNPPIAVDVFLMLIKSRHVVEYFKVLVKMEVSLHNMEVVNLLSTQGEFPAEFIHLYIQHCLASCESTKDGNVQTRLVRIVSIFIQSLLRNRIIGHSFLKEIFIDLQAFCIQFSHTREAAGLFRLLKEIDCGETDVYNT</sequence>
<evidence type="ECO:0000313" key="12">
    <source>
        <dbReference type="Proteomes" id="UP001642483"/>
    </source>
</evidence>
<keyword evidence="8" id="KW-0804">Transcription</keyword>
<accession>A0ABP0FU86</accession>
<name>A0ABP0FU86_CLALP</name>
<comment type="similarity">
    <text evidence="3">Belongs to the CNOT11 family.</text>
</comment>
<evidence type="ECO:0000313" key="11">
    <source>
        <dbReference type="EMBL" id="CAK8682197.1"/>
    </source>
</evidence>
<evidence type="ECO:0000256" key="2">
    <source>
        <dbReference type="ARBA" id="ARBA00004496"/>
    </source>
</evidence>
<feature type="region of interest" description="Disordered" evidence="10">
    <location>
        <begin position="101"/>
        <end position="123"/>
    </location>
</feature>
<evidence type="ECO:0000256" key="5">
    <source>
        <dbReference type="ARBA" id="ARBA00022490"/>
    </source>
</evidence>
<dbReference type="PANTHER" id="PTHR15975">
    <property type="entry name" value="CCR4-NOT TRANSCRIPTION COMPLEX SUBUNIT 11"/>
    <property type="match status" value="1"/>
</dbReference>
<keyword evidence="6" id="KW-0805">Transcription regulation</keyword>
<reference evidence="11 12" key="1">
    <citation type="submission" date="2024-02" db="EMBL/GenBank/DDBJ databases">
        <authorList>
            <person name="Daric V."/>
            <person name="Darras S."/>
        </authorList>
    </citation>
    <scope>NUCLEOTIDE SEQUENCE [LARGE SCALE GENOMIC DNA]</scope>
</reference>
<evidence type="ECO:0000256" key="7">
    <source>
        <dbReference type="ARBA" id="ARBA00023158"/>
    </source>
</evidence>
<comment type="caution">
    <text evidence="11">The sequence shown here is derived from an EMBL/GenBank/DDBJ whole genome shotgun (WGS) entry which is preliminary data.</text>
</comment>
<keyword evidence="9" id="KW-0539">Nucleus</keyword>
<protein>
    <recommendedName>
        <fullName evidence="4">CCR4-NOT transcription complex subunit 11</fullName>
    </recommendedName>
</protein>
<dbReference type="EMBL" id="CAWYQH010000090">
    <property type="protein sequence ID" value="CAK8682197.1"/>
    <property type="molecule type" value="Genomic_DNA"/>
</dbReference>
<evidence type="ECO:0000256" key="6">
    <source>
        <dbReference type="ARBA" id="ARBA00023015"/>
    </source>
</evidence>
<evidence type="ECO:0000256" key="10">
    <source>
        <dbReference type="SAM" id="MobiDB-lite"/>
    </source>
</evidence>
<dbReference type="InterPro" id="IPR019312">
    <property type="entry name" value="CNOT11"/>
</dbReference>
<proteinExistence type="inferred from homology"/>